<organism evidence="1">
    <name type="scientific">Kribbella sp. HUAS MG21</name>
    <dbReference type="NCBI Taxonomy" id="3160966"/>
    <lineage>
        <taxon>Bacteria</taxon>
        <taxon>Bacillati</taxon>
        <taxon>Actinomycetota</taxon>
        <taxon>Actinomycetes</taxon>
        <taxon>Propionibacteriales</taxon>
        <taxon>Kribbellaceae</taxon>
        <taxon>Kribbella</taxon>
    </lineage>
</organism>
<name>A0AAU7TCS5_9ACTN</name>
<dbReference type="Gene3D" id="3.40.50.300">
    <property type="entry name" value="P-loop containing nucleotide triphosphate hydrolases"/>
    <property type="match status" value="1"/>
</dbReference>
<dbReference type="Pfam" id="PF13671">
    <property type="entry name" value="AAA_33"/>
    <property type="match status" value="1"/>
</dbReference>
<dbReference type="InterPro" id="IPR052732">
    <property type="entry name" value="Cell-binding_unc_protein"/>
</dbReference>
<dbReference type="SUPFAM" id="SSF52540">
    <property type="entry name" value="P-loop containing nucleoside triphosphate hydrolases"/>
    <property type="match status" value="1"/>
</dbReference>
<dbReference type="PANTHER" id="PTHR43883:SF1">
    <property type="entry name" value="GLUCONOKINASE"/>
    <property type="match status" value="1"/>
</dbReference>
<dbReference type="PANTHER" id="PTHR43883">
    <property type="entry name" value="SLR0207 PROTEIN"/>
    <property type="match status" value="1"/>
</dbReference>
<dbReference type="GO" id="GO:0005524">
    <property type="term" value="F:ATP binding"/>
    <property type="evidence" value="ECO:0007669"/>
    <property type="project" value="UniProtKB-KW"/>
</dbReference>
<accession>A0AAU7TCS5</accession>
<evidence type="ECO:0000313" key="1">
    <source>
        <dbReference type="EMBL" id="XBV24635.1"/>
    </source>
</evidence>
<keyword evidence="1" id="KW-0547">Nucleotide-binding</keyword>
<proteinExistence type="predicted"/>
<dbReference type="EMBL" id="CP158165">
    <property type="protein sequence ID" value="XBV24635.1"/>
    <property type="molecule type" value="Genomic_DNA"/>
</dbReference>
<protein>
    <submittedName>
        <fullName evidence="1">ATP-binding protein</fullName>
    </submittedName>
</protein>
<keyword evidence="1" id="KW-0067">ATP-binding</keyword>
<dbReference type="RefSeq" id="WP_350277456.1">
    <property type="nucleotide sequence ID" value="NZ_CP158165.1"/>
</dbReference>
<dbReference type="InterPro" id="IPR027417">
    <property type="entry name" value="P-loop_NTPase"/>
</dbReference>
<reference evidence="1" key="1">
    <citation type="submission" date="2024-06" db="EMBL/GenBank/DDBJ databases">
        <title>Kribbella sp. strain HUAS MG21 genome sequences.</title>
        <authorList>
            <person name="Mo P."/>
        </authorList>
    </citation>
    <scope>NUCLEOTIDE SEQUENCE</scope>
    <source>
        <strain evidence="1">HUAS MG21</strain>
    </source>
</reference>
<dbReference type="AlphaFoldDB" id="A0AAU7TCS5"/>
<sequence>MARLVLLCGTSFSGKSTLARALAPRLAAEVVSLDELNERRGLWGGDGIPVEEWVRTHELASAEVRGLPSAGTSVVVDDTSSPRFLRDRWRSLAREAGARFTLVYVDVDQATVRRRWAANRADPRRRDVADAVFEQHLADFEPPQPDEAAVVVRSGVESRVVDELLGVVVERPGLDER</sequence>
<gene>
    <name evidence="1" type="ORF">ABN611_39560</name>
</gene>